<evidence type="ECO:0000313" key="1">
    <source>
        <dbReference type="EMBL" id="KAH7918763.1"/>
    </source>
</evidence>
<dbReference type="Proteomes" id="UP000790709">
    <property type="component" value="Unassembled WGS sequence"/>
</dbReference>
<protein>
    <submittedName>
        <fullName evidence="1">Uncharacterized protein</fullName>
    </submittedName>
</protein>
<proteinExistence type="predicted"/>
<comment type="caution">
    <text evidence="1">The sequence shown here is derived from an EMBL/GenBank/DDBJ whole genome shotgun (WGS) entry which is preliminary data.</text>
</comment>
<dbReference type="EMBL" id="MU266738">
    <property type="protein sequence ID" value="KAH7918763.1"/>
    <property type="molecule type" value="Genomic_DNA"/>
</dbReference>
<sequence>MCLHRLPEDIVLFVKQLLKDRWTRLRFDDYLYWCHLLNGIMQGCPLSMILYIIYNFPLINITKDRPKYEAMQAYIDDAALVTIGKTF</sequence>
<feature type="non-terminal residue" evidence="1">
    <location>
        <position position="87"/>
    </location>
</feature>
<keyword evidence="2" id="KW-1185">Reference proteome</keyword>
<gene>
    <name evidence="1" type="ORF">BV22DRAFT_1024057</name>
</gene>
<name>A0ACB8B1P6_9AGAM</name>
<accession>A0ACB8B1P6</accession>
<evidence type="ECO:0000313" key="2">
    <source>
        <dbReference type="Proteomes" id="UP000790709"/>
    </source>
</evidence>
<reference evidence="1" key="1">
    <citation type="journal article" date="2021" name="New Phytol.">
        <title>Evolutionary innovations through gain and loss of genes in the ectomycorrhizal Boletales.</title>
        <authorList>
            <person name="Wu G."/>
            <person name="Miyauchi S."/>
            <person name="Morin E."/>
            <person name="Kuo A."/>
            <person name="Drula E."/>
            <person name="Varga T."/>
            <person name="Kohler A."/>
            <person name="Feng B."/>
            <person name="Cao Y."/>
            <person name="Lipzen A."/>
            <person name="Daum C."/>
            <person name="Hundley H."/>
            <person name="Pangilinan J."/>
            <person name="Johnson J."/>
            <person name="Barry K."/>
            <person name="LaButti K."/>
            <person name="Ng V."/>
            <person name="Ahrendt S."/>
            <person name="Min B."/>
            <person name="Choi I.G."/>
            <person name="Park H."/>
            <person name="Plett J.M."/>
            <person name="Magnuson J."/>
            <person name="Spatafora J.W."/>
            <person name="Nagy L.G."/>
            <person name="Henrissat B."/>
            <person name="Grigoriev I.V."/>
            <person name="Yang Z.L."/>
            <person name="Xu J."/>
            <person name="Martin F.M."/>
        </authorList>
    </citation>
    <scope>NUCLEOTIDE SEQUENCE</scope>
    <source>
        <strain evidence="1">KUC20120723A-06</strain>
    </source>
</reference>
<organism evidence="1 2">
    <name type="scientific">Leucogyrophana mollusca</name>
    <dbReference type="NCBI Taxonomy" id="85980"/>
    <lineage>
        <taxon>Eukaryota</taxon>
        <taxon>Fungi</taxon>
        <taxon>Dikarya</taxon>
        <taxon>Basidiomycota</taxon>
        <taxon>Agaricomycotina</taxon>
        <taxon>Agaricomycetes</taxon>
        <taxon>Agaricomycetidae</taxon>
        <taxon>Boletales</taxon>
        <taxon>Boletales incertae sedis</taxon>
        <taxon>Leucogyrophana</taxon>
    </lineage>
</organism>